<keyword evidence="3" id="KW-1185">Reference proteome</keyword>
<dbReference type="EMBL" id="JACASE010000003">
    <property type="protein sequence ID" value="KAF6485348.1"/>
    <property type="molecule type" value="Genomic_DNA"/>
</dbReference>
<keyword evidence="1" id="KW-1133">Transmembrane helix</keyword>
<proteinExistence type="predicted"/>
<dbReference type="Proteomes" id="UP000593571">
    <property type="component" value="Unassembled WGS sequence"/>
</dbReference>
<keyword evidence="1" id="KW-0812">Transmembrane</keyword>
<protein>
    <submittedName>
        <fullName evidence="2">Uncharacterized protein</fullName>
    </submittedName>
</protein>
<organism evidence="2 3">
    <name type="scientific">Rousettus aegyptiacus</name>
    <name type="common">Egyptian fruit bat</name>
    <name type="synonym">Pteropus aegyptiacus</name>
    <dbReference type="NCBI Taxonomy" id="9407"/>
    <lineage>
        <taxon>Eukaryota</taxon>
        <taxon>Metazoa</taxon>
        <taxon>Chordata</taxon>
        <taxon>Craniata</taxon>
        <taxon>Vertebrata</taxon>
        <taxon>Euteleostomi</taxon>
        <taxon>Mammalia</taxon>
        <taxon>Eutheria</taxon>
        <taxon>Laurasiatheria</taxon>
        <taxon>Chiroptera</taxon>
        <taxon>Yinpterochiroptera</taxon>
        <taxon>Pteropodoidea</taxon>
        <taxon>Pteropodidae</taxon>
        <taxon>Rousettinae</taxon>
        <taxon>Rousettus</taxon>
    </lineage>
</organism>
<sequence length="127" mass="15248">MGVMEYYVIIKKSVNTNICNIDIDFTHRHTCTHTHTHTYTHMTYIVLNKKLSNCFPKWLYHFTFKSTGYMRVPVPPHPHQHLIWSVFLILHILTGKKWYFIVVLINISLMTNYVEHLFMCLFSLYLL</sequence>
<reference evidence="2 3" key="1">
    <citation type="journal article" date="2020" name="Nature">
        <title>Six reference-quality genomes reveal evolution of bat adaptations.</title>
        <authorList>
            <person name="Jebb D."/>
            <person name="Huang Z."/>
            <person name="Pippel M."/>
            <person name="Hughes G.M."/>
            <person name="Lavrichenko K."/>
            <person name="Devanna P."/>
            <person name="Winkler S."/>
            <person name="Jermiin L.S."/>
            <person name="Skirmuntt E.C."/>
            <person name="Katzourakis A."/>
            <person name="Burkitt-Gray L."/>
            <person name="Ray D.A."/>
            <person name="Sullivan K.A.M."/>
            <person name="Roscito J.G."/>
            <person name="Kirilenko B.M."/>
            <person name="Davalos L.M."/>
            <person name="Corthals A.P."/>
            <person name="Power M.L."/>
            <person name="Jones G."/>
            <person name="Ransome R.D."/>
            <person name="Dechmann D.K.N."/>
            <person name="Locatelli A.G."/>
            <person name="Puechmaille S.J."/>
            <person name="Fedrigo O."/>
            <person name="Jarvis E.D."/>
            <person name="Hiller M."/>
            <person name="Vernes S.C."/>
            <person name="Myers E.W."/>
            <person name="Teeling E.C."/>
        </authorList>
    </citation>
    <scope>NUCLEOTIDE SEQUENCE [LARGE SCALE GENOMIC DNA]</scope>
    <source>
        <strain evidence="2">MRouAeg1</strain>
        <tissue evidence="2">Muscle</tissue>
    </source>
</reference>
<evidence type="ECO:0000313" key="3">
    <source>
        <dbReference type="Proteomes" id="UP000593571"/>
    </source>
</evidence>
<evidence type="ECO:0000256" key="1">
    <source>
        <dbReference type="SAM" id="Phobius"/>
    </source>
</evidence>
<feature type="transmembrane region" description="Helical" evidence="1">
    <location>
        <begin position="98"/>
        <end position="126"/>
    </location>
</feature>
<keyword evidence="1" id="KW-0472">Membrane</keyword>
<comment type="caution">
    <text evidence="2">The sequence shown here is derived from an EMBL/GenBank/DDBJ whole genome shotgun (WGS) entry which is preliminary data.</text>
</comment>
<accession>A0A7J8ILY7</accession>
<gene>
    <name evidence="2" type="ORF">HJG63_010572</name>
</gene>
<evidence type="ECO:0000313" key="2">
    <source>
        <dbReference type="EMBL" id="KAF6485348.1"/>
    </source>
</evidence>
<name>A0A7J8ILY7_ROUAE</name>
<dbReference type="AlphaFoldDB" id="A0A7J8ILY7"/>